<feature type="compositionally biased region" description="Basic and acidic residues" evidence="1">
    <location>
        <begin position="69"/>
        <end position="80"/>
    </location>
</feature>
<proteinExistence type="predicted"/>
<name>A0A1B0D8C0_PHLPP</name>
<dbReference type="EMBL" id="AJVK01004043">
    <property type="status" value="NOT_ANNOTATED_CDS"/>
    <property type="molecule type" value="Genomic_DNA"/>
</dbReference>
<evidence type="ECO:0000313" key="3">
    <source>
        <dbReference type="Proteomes" id="UP000092462"/>
    </source>
</evidence>
<evidence type="ECO:0000313" key="2">
    <source>
        <dbReference type="EnsemblMetazoa" id="PPAI003793-PA"/>
    </source>
</evidence>
<protein>
    <submittedName>
        <fullName evidence="2">Uncharacterized protein</fullName>
    </submittedName>
</protein>
<dbReference type="Proteomes" id="UP000092462">
    <property type="component" value="Unassembled WGS sequence"/>
</dbReference>
<accession>A0A1B0D8C0</accession>
<feature type="region of interest" description="Disordered" evidence="1">
    <location>
        <begin position="55"/>
        <end position="80"/>
    </location>
</feature>
<dbReference type="VEuPathDB" id="VectorBase:PPAPM1_003030"/>
<dbReference type="VEuPathDB" id="VectorBase:PPAI003793"/>
<organism evidence="2 3">
    <name type="scientific">Phlebotomus papatasi</name>
    <name type="common">Sandfly</name>
    <dbReference type="NCBI Taxonomy" id="29031"/>
    <lineage>
        <taxon>Eukaryota</taxon>
        <taxon>Metazoa</taxon>
        <taxon>Ecdysozoa</taxon>
        <taxon>Arthropoda</taxon>
        <taxon>Hexapoda</taxon>
        <taxon>Insecta</taxon>
        <taxon>Pterygota</taxon>
        <taxon>Neoptera</taxon>
        <taxon>Endopterygota</taxon>
        <taxon>Diptera</taxon>
        <taxon>Nematocera</taxon>
        <taxon>Psychodoidea</taxon>
        <taxon>Psychodidae</taxon>
        <taxon>Phlebotomus</taxon>
        <taxon>Phlebotomus</taxon>
    </lineage>
</organism>
<dbReference type="EnsemblMetazoa" id="PPAI003793-RA">
    <property type="protein sequence ID" value="PPAI003793-PA"/>
    <property type="gene ID" value="PPAI003793"/>
</dbReference>
<evidence type="ECO:0000256" key="1">
    <source>
        <dbReference type="SAM" id="MobiDB-lite"/>
    </source>
</evidence>
<sequence length="80" mass="8734">MAAEGSAEKNTVNILAETGERIDFQLDDSDLQDCIDNPLDIADLQRVIEQGTSFSDKAFPDDVTSSEKVFPDTKAEQLNG</sequence>
<keyword evidence="3" id="KW-1185">Reference proteome</keyword>
<reference evidence="2" key="1">
    <citation type="submission" date="2022-08" db="UniProtKB">
        <authorList>
            <consortium name="EnsemblMetazoa"/>
        </authorList>
    </citation>
    <scope>IDENTIFICATION</scope>
    <source>
        <strain evidence="2">Israel</strain>
    </source>
</reference>
<dbReference type="AlphaFoldDB" id="A0A1B0D8C0"/>